<dbReference type="EMBL" id="CP036432">
    <property type="protein sequence ID" value="QDV81728.1"/>
    <property type="molecule type" value="Genomic_DNA"/>
</dbReference>
<feature type="signal peptide" evidence="1">
    <location>
        <begin position="1"/>
        <end position="17"/>
    </location>
</feature>
<evidence type="ECO:0000256" key="1">
    <source>
        <dbReference type="SAM" id="SignalP"/>
    </source>
</evidence>
<dbReference type="RefSeq" id="WP_145207482.1">
    <property type="nucleotide sequence ID" value="NZ_CP036432.1"/>
</dbReference>
<gene>
    <name evidence="2" type="ORF">TBK1r_06480</name>
</gene>
<accession>A0ABX5XIA6</accession>
<reference evidence="2 3" key="1">
    <citation type="submission" date="2019-02" db="EMBL/GenBank/DDBJ databases">
        <title>Deep-cultivation of Planctomycetes and their phenomic and genomic characterization uncovers novel biology.</title>
        <authorList>
            <person name="Wiegand S."/>
            <person name="Jogler M."/>
            <person name="Boedeker C."/>
            <person name="Pinto D."/>
            <person name="Vollmers J."/>
            <person name="Rivas-Marin E."/>
            <person name="Kohn T."/>
            <person name="Peeters S.H."/>
            <person name="Heuer A."/>
            <person name="Rast P."/>
            <person name="Oberbeckmann S."/>
            <person name="Bunk B."/>
            <person name="Jeske O."/>
            <person name="Meyerdierks A."/>
            <person name="Storesund J.E."/>
            <person name="Kallscheuer N."/>
            <person name="Luecker S."/>
            <person name="Lage O.M."/>
            <person name="Pohl T."/>
            <person name="Merkel B.J."/>
            <person name="Hornburger P."/>
            <person name="Mueller R.-W."/>
            <person name="Bruemmer F."/>
            <person name="Labrenz M."/>
            <person name="Spormann A.M."/>
            <person name="Op den Camp H."/>
            <person name="Overmann J."/>
            <person name="Amann R."/>
            <person name="Jetten M.S.M."/>
            <person name="Mascher T."/>
            <person name="Medema M.H."/>
            <person name="Devos D.P."/>
            <person name="Kaster A.-K."/>
            <person name="Ovreas L."/>
            <person name="Rohde M."/>
            <person name="Galperin M.Y."/>
            <person name="Jogler C."/>
        </authorList>
    </citation>
    <scope>NUCLEOTIDE SEQUENCE [LARGE SCALE GENOMIC DNA]</scope>
    <source>
        <strain evidence="2 3">TBK1r</strain>
    </source>
</reference>
<evidence type="ECO:0000313" key="3">
    <source>
        <dbReference type="Proteomes" id="UP000318081"/>
    </source>
</evidence>
<proteinExistence type="predicted"/>
<organism evidence="2 3">
    <name type="scientific">Stieleria magnilauensis</name>
    <dbReference type="NCBI Taxonomy" id="2527963"/>
    <lineage>
        <taxon>Bacteria</taxon>
        <taxon>Pseudomonadati</taxon>
        <taxon>Planctomycetota</taxon>
        <taxon>Planctomycetia</taxon>
        <taxon>Pirellulales</taxon>
        <taxon>Pirellulaceae</taxon>
        <taxon>Stieleria</taxon>
    </lineage>
</organism>
<name>A0ABX5XIA6_9BACT</name>
<protein>
    <recommendedName>
        <fullName evidence="4">Secreted protein</fullName>
    </recommendedName>
</protein>
<keyword evidence="1" id="KW-0732">Signal</keyword>
<dbReference type="Proteomes" id="UP000318081">
    <property type="component" value="Chromosome"/>
</dbReference>
<evidence type="ECO:0000313" key="2">
    <source>
        <dbReference type="EMBL" id="QDV81728.1"/>
    </source>
</evidence>
<evidence type="ECO:0008006" key="4">
    <source>
        <dbReference type="Google" id="ProtNLM"/>
    </source>
</evidence>
<keyword evidence="3" id="KW-1185">Reference proteome</keyword>
<sequence>MARKLLSLMALACFLCAVPGCGTGGGEAAFEETSAQTQEEIQEAEDYGEMMRKQELENFKKK</sequence>
<feature type="chain" id="PRO_5047387665" description="Secreted protein" evidence="1">
    <location>
        <begin position="18"/>
        <end position="62"/>
    </location>
</feature>